<keyword evidence="3" id="KW-0238">DNA-binding</keyword>
<feature type="region of interest" description="Disordered" evidence="6">
    <location>
        <begin position="602"/>
        <end position="623"/>
    </location>
</feature>
<dbReference type="PANTHER" id="PTHR47171:SF1">
    <property type="entry name" value="ZN(II)2CYS6 TRANSCRIPTION FACTOR (EUROFUNG)"/>
    <property type="match status" value="1"/>
</dbReference>
<feature type="compositionally biased region" description="Basic and acidic residues" evidence="6">
    <location>
        <begin position="102"/>
        <end position="111"/>
    </location>
</feature>
<dbReference type="EMBL" id="LVKK01000068">
    <property type="protein sequence ID" value="OAG37637.1"/>
    <property type="molecule type" value="Genomic_DNA"/>
</dbReference>
<evidence type="ECO:0000313" key="9">
    <source>
        <dbReference type="Proteomes" id="UP000077002"/>
    </source>
</evidence>
<reference evidence="8 9" key="1">
    <citation type="submission" date="2016-03" db="EMBL/GenBank/DDBJ databases">
        <title>Draft genome sequence of the Fonsecaea monophora CBS 269.37.</title>
        <authorList>
            <person name="Bombassaro A."/>
            <person name="Vinicius W.A."/>
            <person name="De Hoog S."/>
            <person name="Sun J."/>
            <person name="Souza E.M."/>
            <person name="Raittz R.T."/>
            <person name="Costa F."/>
            <person name="Leao A.C."/>
            <person name="Tadra-Sfeir M.Z."/>
            <person name="Baura V."/>
            <person name="Balsanelli E."/>
            <person name="Pedrosa F.O."/>
            <person name="Moreno L.F."/>
            <person name="Steffens M.B."/>
            <person name="Xi L."/>
            <person name="Bocca A.L."/>
            <person name="Felipe M.S."/>
            <person name="Teixeira M."/>
            <person name="Telles Filho F.Q."/>
            <person name="Azevedo C.M."/>
            <person name="Gomes R."/>
            <person name="Vicente V.A."/>
        </authorList>
    </citation>
    <scope>NUCLEOTIDE SEQUENCE [LARGE SCALE GENOMIC DNA]</scope>
    <source>
        <strain evidence="8 9">CBS 269.37</strain>
    </source>
</reference>
<organism evidence="8 9">
    <name type="scientific">Fonsecaea monophora</name>
    <dbReference type="NCBI Taxonomy" id="254056"/>
    <lineage>
        <taxon>Eukaryota</taxon>
        <taxon>Fungi</taxon>
        <taxon>Dikarya</taxon>
        <taxon>Ascomycota</taxon>
        <taxon>Pezizomycotina</taxon>
        <taxon>Eurotiomycetes</taxon>
        <taxon>Chaetothyriomycetidae</taxon>
        <taxon>Chaetothyriales</taxon>
        <taxon>Herpotrichiellaceae</taxon>
        <taxon>Fonsecaea</taxon>
    </lineage>
</organism>
<evidence type="ECO:0000256" key="5">
    <source>
        <dbReference type="ARBA" id="ARBA00023242"/>
    </source>
</evidence>
<feature type="domain" description="Xylanolytic transcriptional activator regulatory" evidence="7">
    <location>
        <begin position="176"/>
        <end position="436"/>
    </location>
</feature>
<dbReference type="OrthoDB" id="5121955at2759"/>
<protein>
    <recommendedName>
        <fullName evidence="7">Xylanolytic transcriptional activator regulatory domain-containing protein</fullName>
    </recommendedName>
</protein>
<dbReference type="GO" id="GO:0003677">
    <property type="term" value="F:DNA binding"/>
    <property type="evidence" value="ECO:0007669"/>
    <property type="project" value="UniProtKB-KW"/>
</dbReference>
<dbReference type="GO" id="GO:0006351">
    <property type="term" value="P:DNA-templated transcription"/>
    <property type="evidence" value="ECO:0007669"/>
    <property type="project" value="InterPro"/>
</dbReference>
<feature type="compositionally biased region" description="Polar residues" evidence="6">
    <location>
        <begin position="8"/>
        <end position="17"/>
    </location>
</feature>
<keyword evidence="1" id="KW-0862">Zinc</keyword>
<gene>
    <name evidence="8" type="ORF">AYO21_08121</name>
</gene>
<evidence type="ECO:0000256" key="4">
    <source>
        <dbReference type="ARBA" id="ARBA00023163"/>
    </source>
</evidence>
<dbReference type="GeneID" id="34603269"/>
<evidence type="ECO:0000259" key="7">
    <source>
        <dbReference type="Pfam" id="PF04082"/>
    </source>
</evidence>
<dbReference type="CDD" id="cd12148">
    <property type="entry name" value="fungal_TF_MHR"/>
    <property type="match status" value="1"/>
</dbReference>
<proteinExistence type="predicted"/>
<evidence type="ECO:0000256" key="2">
    <source>
        <dbReference type="ARBA" id="ARBA00023015"/>
    </source>
</evidence>
<dbReference type="InterPro" id="IPR007219">
    <property type="entry name" value="XnlR_reg_dom"/>
</dbReference>
<dbReference type="GO" id="GO:0008270">
    <property type="term" value="F:zinc ion binding"/>
    <property type="evidence" value="ECO:0007669"/>
    <property type="project" value="InterPro"/>
</dbReference>
<keyword evidence="9" id="KW-1185">Reference proteome</keyword>
<comment type="caution">
    <text evidence="8">The sequence shown here is derived from an EMBL/GenBank/DDBJ whole genome shotgun (WGS) entry which is preliminary data.</text>
</comment>
<evidence type="ECO:0000313" key="8">
    <source>
        <dbReference type="EMBL" id="OAG37637.1"/>
    </source>
</evidence>
<evidence type="ECO:0000256" key="1">
    <source>
        <dbReference type="ARBA" id="ARBA00022833"/>
    </source>
</evidence>
<keyword evidence="2" id="KW-0805">Transcription regulation</keyword>
<dbReference type="InterPro" id="IPR052073">
    <property type="entry name" value="Amide_Lactam_Regulators"/>
</dbReference>
<feature type="compositionally biased region" description="Polar residues" evidence="6">
    <location>
        <begin position="48"/>
        <end position="57"/>
    </location>
</feature>
<keyword evidence="4" id="KW-0804">Transcription</keyword>
<name>A0A177EZZ3_9EURO</name>
<dbReference type="AlphaFoldDB" id="A0A177EZZ3"/>
<dbReference type="PANTHER" id="PTHR47171">
    <property type="entry name" value="FARA-RELATED"/>
    <property type="match status" value="1"/>
</dbReference>
<evidence type="ECO:0000256" key="6">
    <source>
        <dbReference type="SAM" id="MobiDB-lite"/>
    </source>
</evidence>
<accession>A0A177EZZ3</accession>
<evidence type="ECO:0000256" key="3">
    <source>
        <dbReference type="ARBA" id="ARBA00023125"/>
    </source>
</evidence>
<feature type="region of interest" description="Disordered" evidence="6">
    <location>
        <begin position="1"/>
        <end position="73"/>
    </location>
</feature>
<dbReference type="RefSeq" id="XP_022509589.1">
    <property type="nucleotide sequence ID" value="XM_022658069.1"/>
</dbReference>
<keyword evidence="5" id="KW-0539">Nucleus</keyword>
<sequence>MSARTPDVGNQSNTQIETGVDSPRTPDQVWTSPLDFVDGPPEPHASLTRRSPSQNEAYLSDQHRAGSVAPSNGDKRIVYADDTLTHCVLPHMTGHRSFNASDSREGDRVEPDSPNMARVTITCPPVPSLTWFRRELDPTTKTFSHLVAEDITYLCKVKGVLAFPPVITCDLLMGCFVRHFLPAYPVVDRNDLQRIYLRFRRGTISSPLLMHSIFFAACQYMDENTLQEAGFKKRSTAQEYFHTRAALLYSFNCEKDQLMLIQSLVFMSPRWTNYSEEKDIRFWTTCACNLAFTMGLHKAIPPSSRLSQHQRCLWRRIFWTLFWHWLTHHTAKVRDYNVALGIGRPPVINLEVVDVELLSESDFYETAAVEGAERSGECPVDFYFFSKVHSAFMTDLIALSKILSEIFTMNVEHRRHEDSLLPRLISVKTRLEQMDLASERATRSYTTADALVEYSIWPISVELNRQRIMALNFRVMHKVLLEHDSGFSNSLTVQQVRDGIIKCAARTMALYEELLSSDVLKYSHSFLNTSLFNALITYLEEVKDNPRDSSRASIAVNKIQLGLLILGEHRKYWNAARWSYSLFKFCVDRDFEFLQNLPRQSRWHSPDAGPTPVQGPSFSPPPTSTIEEPPCMADFNFGEIPIWDSSFVDSHWLAEWFPITLDQSQVQALNSEAPMEQEG</sequence>
<dbReference type="Proteomes" id="UP000077002">
    <property type="component" value="Unassembled WGS sequence"/>
</dbReference>
<feature type="region of interest" description="Disordered" evidence="6">
    <location>
        <begin position="95"/>
        <end position="116"/>
    </location>
</feature>
<dbReference type="Pfam" id="PF04082">
    <property type="entry name" value="Fungal_trans"/>
    <property type="match status" value="1"/>
</dbReference>